<evidence type="ECO:0000313" key="3">
    <source>
        <dbReference type="EMBL" id="KAF4093241.1"/>
    </source>
</evidence>
<feature type="compositionally biased region" description="Polar residues" evidence="1">
    <location>
        <begin position="203"/>
        <end position="217"/>
    </location>
</feature>
<comment type="caution">
    <text evidence="3">The sequence shown here is derived from an EMBL/GenBank/DDBJ whole genome shotgun (WGS) entry which is preliminary data.</text>
</comment>
<proteinExistence type="predicted"/>
<feature type="region of interest" description="Disordered" evidence="1">
    <location>
        <begin position="574"/>
        <end position="595"/>
    </location>
</feature>
<feature type="region of interest" description="Disordered" evidence="1">
    <location>
        <begin position="130"/>
        <end position="155"/>
    </location>
</feature>
<evidence type="ECO:0000313" key="4">
    <source>
        <dbReference type="Proteomes" id="UP000593565"/>
    </source>
</evidence>
<feature type="region of interest" description="Disordered" evidence="1">
    <location>
        <begin position="405"/>
        <end position="455"/>
    </location>
</feature>
<feature type="compositionally biased region" description="Polar residues" evidence="1">
    <location>
        <begin position="405"/>
        <end position="420"/>
    </location>
</feature>
<feature type="non-terminal residue" evidence="3">
    <location>
        <position position="669"/>
    </location>
</feature>
<feature type="transmembrane region" description="Helical" evidence="2">
    <location>
        <begin position="540"/>
        <end position="561"/>
    </location>
</feature>
<dbReference type="Proteomes" id="UP000593565">
    <property type="component" value="Unassembled WGS sequence"/>
</dbReference>
<protein>
    <submittedName>
        <fullName evidence="3">Uncharacterized protein</fullName>
    </submittedName>
</protein>
<keyword evidence="2" id="KW-0472">Membrane</keyword>
<sequence length="669" mass="74242">PWQPNSHFRLESAGGVKHPRKHLWLVLHVQKRKPWRKGKSRGDDKRRTKKNKEHITMKTSTVALTVWFAQVLTLCALQETPLTMSDASITTSEELTTKQDVRTKTAAMTAAMTTTTSADEMLSDRTPPLTPLLELSTFPSSEEDKRRNTTVSTTSHHNVMSLTEMAVSTNTTSVTKAYRETGTATESTSINIQETTEISISGTSIQLDHDLQTTTSKSWREDRTSNDTDEASTTTVPPTYSTYQTDVTLTSGNYGTTDLQSPAPTTAGTYVDILSTNQTLPDDTMNTVTPTPTPGHISITATTLYFTQVTSSSTENTEEPMVSSTKIMEWTTEENTEALSTTRGNMNDSMTNTTWRDGAWSTNTEDTWSTNTSMSKNMLTNGSYGTTDPQSTAPTRAGTFLEILSTNQTPPDDTMNTVRPTPTPGHISITSTPFRSTQVTSGSTENPEEPPMSSTKMMEWTTEENTEALSTARGNVKNSTTNTTWRDGAWTANTEDTWSTNTTTSKNISTSETEEPHWTTCFSNGSSSKPHRMSKLVCFITMWTLGMTASIFLGLTVFLWVRLSVTKKRARIRGRGGRDRKGQGPAVKEKQSLWAEPDSSAEERVEFWYTDGATVEDKRRYKARQGKTRNNGERQVGTEEDVLVQPTVTLKDITEFWHANGRARHGEEI</sequence>
<accession>A0A7J6BGK5</accession>
<feature type="compositionally biased region" description="Low complexity" evidence="1">
    <location>
        <begin position="131"/>
        <end position="140"/>
    </location>
</feature>
<keyword evidence="2" id="KW-1133">Transmembrane helix</keyword>
<evidence type="ECO:0000256" key="2">
    <source>
        <dbReference type="SAM" id="Phobius"/>
    </source>
</evidence>
<gene>
    <name evidence="3" type="ORF">AMELA_G00029980</name>
</gene>
<dbReference type="EMBL" id="JAAGNN010000002">
    <property type="protein sequence ID" value="KAF4093241.1"/>
    <property type="molecule type" value="Genomic_DNA"/>
</dbReference>
<feature type="compositionally biased region" description="Basic and acidic residues" evidence="1">
    <location>
        <begin position="576"/>
        <end position="591"/>
    </location>
</feature>
<dbReference type="AlphaFoldDB" id="A0A7J6BGK5"/>
<organism evidence="3 4">
    <name type="scientific">Ameiurus melas</name>
    <name type="common">Black bullhead</name>
    <name type="synonym">Silurus melas</name>
    <dbReference type="NCBI Taxonomy" id="219545"/>
    <lineage>
        <taxon>Eukaryota</taxon>
        <taxon>Metazoa</taxon>
        <taxon>Chordata</taxon>
        <taxon>Craniata</taxon>
        <taxon>Vertebrata</taxon>
        <taxon>Euteleostomi</taxon>
        <taxon>Actinopterygii</taxon>
        <taxon>Neopterygii</taxon>
        <taxon>Teleostei</taxon>
        <taxon>Ostariophysi</taxon>
        <taxon>Siluriformes</taxon>
        <taxon>Ictaluridae</taxon>
        <taxon>Ameiurus</taxon>
    </lineage>
</organism>
<keyword evidence="4" id="KW-1185">Reference proteome</keyword>
<feature type="region of interest" description="Disordered" evidence="1">
    <location>
        <begin position="32"/>
        <end position="53"/>
    </location>
</feature>
<keyword evidence="2" id="KW-0812">Transmembrane</keyword>
<name>A0A7J6BGK5_AMEME</name>
<feature type="compositionally biased region" description="Polar residues" evidence="1">
    <location>
        <begin position="428"/>
        <end position="445"/>
    </location>
</feature>
<feature type="region of interest" description="Disordered" evidence="1">
    <location>
        <begin position="342"/>
        <end position="373"/>
    </location>
</feature>
<feature type="region of interest" description="Disordered" evidence="1">
    <location>
        <begin position="203"/>
        <end position="244"/>
    </location>
</feature>
<feature type="compositionally biased region" description="Low complexity" evidence="1">
    <location>
        <begin position="232"/>
        <end position="244"/>
    </location>
</feature>
<evidence type="ECO:0000256" key="1">
    <source>
        <dbReference type="SAM" id="MobiDB-lite"/>
    </source>
</evidence>
<feature type="region of interest" description="Disordered" evidence="1">
    <location>
        <begin position="620"/>
        <end position="640"/>
    </location>
</feature>
<reference evidence="3 4" key="1">
    <citation type="submission" date="2020-02" db="EMBL/GenBank/DDBJ databases">
        <title>A chromosome-scale genome assembly of the black bullhead catfish (Ameiurus melas).</title>
        <authorList>
            <person name="Wen M."/>
            <person name="Zham M."/>
            <person name="Cabau C."/>
            <person name="Klopp C."/>
            <person name="Donnadieu C."/>
            <person name="Roques C."/>
            <person name="Bouchez O."/>
            <person name="Lampietro C."/>
            <person name="Jouanno E."/>
            <person name="Herpin A."/>
            <person name="Louis A."/>
            <person name="Berthelot C."/>
            <person name="Parey E."/>
            <person name="Roest-Crollius H."/>
            <person name="Braasch I."/>
            <person name="Postlethwait J."/>
            <person name="Robinson-Rechavi M."/>
            <person name="Echchiki A."/>
            <person name="Begum T."/>
            <person name="Montfort J."/>
            <person name="Schartl M."/>
            <person name="Bobe J."/>
            <person name="Guiguen Y."/>
        </authorList>
    </citation>
    <scope>NUCLEOTIDE SEQUENCE [LARGE SCALE GENOMIC DNA]</scope>
    <source>
        <strain evidence="3">M_S1</strain>
        <tissue evidence="3">Blood</tissue>
    </source>
</reference>